<feature type="region of interest" description="Disordered" evidence="1">
    <location>
        <begin position="56"/>
        <end position="92"/>
    </location>
</feature>
<feature type="compositionally biased region" description="Acidic residues" evidence="1">
    <location>
        <begin position="1"/>
        <end position="11"/>
    </location>
</feature>
<accession>A0AAD3CN53</accession>
<gene>
    <name evidence="2" type="ORF">CTEN210_05504</name>
</gene>
<evidence type="ECO:0000313" key="3">
    <source>
        <dbReference type="Proteomes" id="UP001054902"/>
    </source>
</evidence>
<sequence>MGLLHDEDDGTNDTIASSVRRTRRSSKRDSKDGAIGEETDEQSYFSRTVASLISTNSVEPKETCTSRKKKRHRKEPDDDDNTSVVPHKKKLNELQMENTQLHKEIKCLYDTLFLRDGEIHRLKMALTREKAKNSIVEL</sequence>
<keyword evidence="3" id="KW-1185">Reference proteome</keyword>
<evidence type="ECO:0000313" key="2">
    <source>
        <dbReference type="EMBL" id="GFH49028.1"/>
    </source>
</evidence>
<organism evidence="2 3">
    <name type="scientific">Chaetoceros tenuissimus</name>
    <dbReference type="NCBI Taxonomy" id="426638"/>
    <lineage>
        <taxon>Eukaryota</taxon>
        <taxon>Sar</taxon>
        <taxon>Stramenopiles</taxon>
        <taxon>Ochrophyta</taxon>
        <taxon>Bacillariophyta</taxon>
        <taxon>Coscinodiscophyceae</taxon>
        <taxon>Chaetocerotophycidae</taxon>
        <taxon>Chaetocerotales</taxon>
        <taxon>Chaetocerotaceae</taxon>
        <taxon>Chaetoceros</taxon>
    </lineage>
</organism>
<feature type="region of interest" description="Disordered" evidence="1">
    <location>
        <begin position="1"/>
        <end position="43"/>
    </location>
</feature>
<protein>
    <submittedName>
        <fullName evidence="2">Uncharacterized protein</fullName>
    </submittedName>
</protein>
<reference evidence="2 3" key="1">
    <citation type="journal article" date="2021" name="Sci. Rep.">
        <title>The genome of the diatom Chaetoceros tenuissimus carries an ancient integrated fragment of an extant virus.</title>
        <authorList>
            <person name="Hongo Y."/>
            <person name="Kimura K."/>
            <person name="Takaki Y."/>
            <person name="Yoshida Y."/>
            <person name="Baba S."/>
            <person name="Kobayashi G."/>
            <person name="Nagasaki K."/>
            <person name="Hano T."/>
            <person name="Tomaru Y."/>
        </authorList>
    </citation>
    <scope>NUCLEOTIDE SEQUENCE [LARGE SCALE GENOMIC DNA]</scope>
    <source>
        <strain evidence="2 3">NIES-3715</strain>
    </source>
</reference>
<name>A0AAD3CN53_9STRA</name>
<proteinExistence type="predicted"/>
<evidence type="ECO:0000256" key="1">
    <source>
        <dbReference type="SAM" id="MobiDB-lite"/>
    </source>
</evidence>
<dbReference type="EMBL" id="BLLK01000030">
    <property type="protein sequence ID" value="GFH49028.1"/>
    <property type="molecule type" value="Genomic_DNA"/>
</dbReference>
<comment type="caution">
    <text evidence="2">The sequence shown here is derived from an EMBL/GenBank/DDBJ whole genome shotgun (WGS) entry which is preliminary data.</text>
</comment>
<dbReference type="AlphaFoldDB" id="A0AAD3CN53"/>
<dbReference type="Proteomes" id="UP001054902">
    <property type="component" value="Unassembled WGS sequence"/>
</dbReference>